<reference evidence="1" key="1">
    <citation type="submission" date="2020-07" db="EMBL/GenBank/DDBJ databases">
        <title>Huge and variable diversity of episymbiotic CPR bacteria and DPANN archaea in groundwater ecosystems.</title>
        <authorList>
            <person name="He C.Y."/>
            <person name="Keren R."/>
            <person name="Whittaker M."/>
            <person name="Farag I.F."/>
            <person name="Doudna J."/>
            <person name="Cate J.H.D."/>
            <person name="Banfield J.F."/>
        </authorList>
    </citation>
    <scope>NUCLEOTIDE SEQUENCE</scope>
    <source>
        <strain evidence="1">NC_groundwater_763_Ag_S-0.2um_68_21</strain>
    </source>
</reference>
<name>A0A932MLR1_UNCTE</name>
<organism evidence="1 2">
    <name type="scientific">Tectimicrobiota bacterium</name>
    <dbReference type="NCBI Taxonomy" id="2528274"/>
    <lineage>
        <taxon>Bacteria</taxon>
        <taxon>Pseudomonadati</taxon>
        <taxon>Nitrospinota/Tectimicrobiota group</taxon>
        <taxon>Candidatus Tectimicrobiota</taxon>
    </lineage>
</organism>
<dbReference type="Proteomes" id="UP000782312">
    <property type="component" value="Unassembled WGS sequence"/>
</dbReference>
<evidence type="ECO:0000313" key="1">
    <source>
        <dbReference type="EMBL" id="MBI3126820.1"/>
    </source>
</evidence>
<dbReference type="AlphaFoldDB" id="A0A932MLR1"/>
<gene>
    <name evidence="1" type="ORF">HYZ11_04365</name>
</gene>
<accession>A0A932MLR1</accession>
<protein>
    <submittedName>
        <fullName evidence="1">Uncharacterized protein</fullName>
    </submittedName>
</protein>
<evidence type="ECO:0000313" key="2">
    <source>
        <dbReference type="Proteomes" id="UP000782312"/>
    </source>
</evidence>
<proteinExistence type="predicted"/>
<sequence length="236" mass="27105">MPEPQAVTAVWVNAPEAHVEEFRRWHNCEHTTDRLEGPGYRCVHRYRRAGGDGRHEFFILFGGDDLSAFDSPYYMRSRNNPTPWTRKCMAFLRDAERSVCALAASFGERPRYDAPYVYTVRVDPSWGPGAEAELAAWYREEHLARMCAVEGVLRGRLFVRDERLSGEETEETKIQSMAAGRLPLLALYEMSTLGPIDTGAWHEAAYGTPRSAAMREKVAKGVRERWWLDFAKWREA</sequence>
<dbReference type="EMBL" id="JACPUR010000013">
    <property type="protein sequence ID" value="MBI3126820.1"/>
    <property type="molecule type" value="Genomic_DNA"/>
</dbReference>
<comment type="caution">
    <text evidence="1">The sequence shown here is derived from an EMBL/GenBank/DDBJ whole genome shotgun (WGS) entry which is preliminary data.</text>
</comment>